<dbReference type="Gene3D" id="3.10.310.10">
    <property type="entry name" value="Diaminopimelate Epimerase, Chain A, domain 1"/>
    <property type="match status" value="2"/>
</dbReference>
<dbReference type="GO" id="GO:0047580">
    <property type="term" value="F:4-hydroxyproline epimerase activity"/>
    <property type="evidence" value="ECO:0007669"/>
    <property type="project" value="UniProtKB-EC"/>
</dbReference>
<dbReference type="EC" id="5.1.1.8" evidence="2"/>
<accession>G8NYH7</accession>
<reference evidence="2 3" key="1">
    <citation type="submission" date="2011-11" db="EMBL/GenBank/DDBJ databases">
        <title>Complete sequence of Granulicella mallensis MP5ACTX8.</title>
        <authorList>
            <consortium name="US DOE Joint Genome Institute"/>
            <person name="Lucas S."/>
            <person name="Copeland A."/>
            <person name="Lapidus A."/>
            <person name="Cheng J.-F."/>
            <person name="Goodwin L."/>
            <person name="Pitluck S."/>
            <person name="Peters L."/>
            <person name="Lu M."/>
            <person name="Detter J.C."/>
            <person name="Han C."/>
            <person name="Tapia R."/>
            <person name="Land M."/>
            <person name="Hauser L."/>
            <person name="Kyrpides N."/>
            <person name="Ivanova N."/>
            <person name="Mikhailova N."/>
            <person name="Pagani I."/>
            <person name="Rawat S."/>
            <person name="Mannisto M."/>
            <person name="Haggblom M."/>
            <person name="Woyke T."/>
        </authorList>
    </citation>
    <scope>NUCLEOTIDE SEQUENCE [LARGE SCALE GENOMIC DNA]</scope>
    <source>
        <strain evidence="3">ATCC BAA-1857 / DSM 23137 / MP5ACTX8</strain>
    </source>
</reference>
<dbReference type="PANTHER" id="PTHR33442:SF1">
    <property type="entry name" value="TRANS-3-HYDROXY-L-PROLINE DEHYDRATASE"/>
    <property type="match status" value="1"/>
</dbReference>
<evidence type="ECO:0000313" key="2">
    <source>
        <dbReference type="EMBL" id="AEU39036.1"/>
    </source>
</evidence>
<dbReference type="KEGG" id="gma:AciX8_4767"/>
<dbReference type="Pfam" id="PF05544">
    <property type="entry name" value="Pro_racemase"/>
    <property type="match status" value="1"/>
</dbReference>
<keyword evidence="3" id="KW-1185">Reference proteome</keyword>
<organism evidence="2 3">
    <name type="scientific">Granulicella mallensis (strain ATCC BAA-1857 / DSM 23137 / MP5ACTX8)</name>
    <dbReference type="NCBI Taxonomy" id="682795"/>
    <lineage>
        <taxon>Bacteria</taxon>
        <taxon>Pseudomonadati</taxon>
        <taxon>Acidobacteriota</taxon>
        <taxon>Terriglobia</taxon>
        <taxon>Terriglobales</taxon>
        <taxon>Acidobacteriaceae</taxon>
        <taxon>Granulicella</taxon>
    </lineage>
</organism>
<dbReference type="eggNOG" id="COG3938">
    <property type="taxonomic scope" value="Bacteria"/>
</dbReference>
<sequence length="316" mass="33991">MEIRQSVHVIDSHTEGEPTRVVISGGPDLGDGPLPERLQRFSSQFDHFRSGIVCEPRGSEVVVGALLLKPVQPDSSAAVIFFNDVGYLGMCGHGTIGVLTTLAHLGRIGVGLHNIETPVGTVQATLHQDGSVTVENVPSYRYRSKVEIDVPGYGSFTGDIAWGGNWFFLVEEAPCPLTTANRGKLIEVSTAIREALHANGVTGADRAYIDHIEFFSEPEDELNSSRNFVLCPGASFDRSPCGTGTSAKMACLYDDGKLAPGTIWKQESLLGTVFQGSVREGSDGQVNPSIRGHAWVTGESRLLFAEDDPFSQGIKF</sequence>
<dbReference type="EMBL" id="CP003130">
    <property type="protein sequence ID" value="AEU39036.1"/>
    <property type="molecule type" value="Genomic_DNA"/>
</dbReference>
<protein>
    <submittedName>
        <fullName evidence="2">4-hydroxyproline epimerase</fullName>
        <ecNumber evidence="2">5.1.1.8</ecNumber>
    </submittedName>
</protein>
<dbReference type="AlphaFoldDB" id="G8NYH7"/>
<comment type="similarity">
    <text evidence="1">Belongs to the proline racemase family.</text>
</comment>
<dbReference type="InterPro" id="IPR008794">
    <property type="entry name" value="Pro_racemase_fam"/>
</dbReference>
<dbReference type="RefSeq" id="WP_014267907.1">
    <property type="nucleotide sequence ID" value="NC_016631.1"/>
</dbReference>
<evidence type="ECO:0000313" key="3">
    <source>
        <dbReference type="Proteomes" id="UP000007113"/>
    </source>
</evidence>
<dbReference type="STRING" id="682795.AciX8_4767"/>
<name>G8NYH7_GRAMM</name>
<evidence type="ECO:0000256" key="1">
    <source>
        <dbReference type="ARBA" id="ARBA00007529"/>
    </source>
</evidence>
<dbReference type="OrthoDB" id="181267at2"/>
<proteinExistence type="inferred from homology"/>
<dbReference type="FunFam" id="3.10.310.10:FF:000003">
    <property type="entry name" value="Proline racemase"/>
    <property type="match status" value="1"/>
</dbReference>
<dbReference type="PANTHER" id="PTHR33442">
    <property type="entry name" value="TRANS-3-HYDROXY-L-PROLINE DEHYDRATASE"/>
    <property type="match status" value="1"/>
</dbReference>
<gene>
    <name evidence="2" type="ordered locus">AciX8_4767</name>
</gene>
<dbReference type="Proteomes" id="UP000007113">
    <property type="component" value="Chromosome"/>
</dbReference>
<dbReference type="SFLD" id="SFLDS00028">
    <property type="entry name" value="Proline_Racemase"/>
    <property type="match status" value="1"/>
</dbReference>
<dbReference type="HOGENOM" id="CLU_036729_1_0_0"/>
<dbReference type="PIRSF" id="PIRSF029792">
    <property type="entry name" value="Pro_racemase"/>
    <property type="match status" value="1"/>
</dbReference>
<keyword evidence="2" id="KW-0413">Isomerase</keyword>
<dbReference type="SUPFAM" id="SSF54506">
    <property type="entry name" value="Diaminopimelate epimerase-like"/>
    <property type="match status" value="1"/>
</dbReference>